<evidence type="ECO:0000256" key="1">
    <source>
        <dbReference type="SAM" id="MobiDB-lite"/>
    </source>
</evidence>
<reference evidence="4 7" key="4">
    <citation type="submission" date="2019-02" db="EMBL/GenBank/DDBJ databases">
        <authorList>
            <consortium name="Pathogen Informatics"/>
        </authorList>
    </citation>
    <scope>NUCLEOTIDE SEQUENCE [LARGE SCALE GENOMIC DNA]</scope>
    <source>
        <strain evidence="4 7">3012STDY7078520</strain>
    </source>
</reference>
<evidence type="ECO:0000313" key="4">
    <source>
        <dbReference type="EMBL" id="VEW13887.1"/>
    </source>
</evidence>
<evidence type="ECO:0000313" key="5">
    <source>
        <dbReference type="Proteomes" id="UP000076612"/>
    </source>
</evidence>
<dbReference type="Proteomes" id="UP000386281">
    <property type="component" value="Unassembled WGS sequence"/>
</dbReference>
<reference evidence="3 6" key="3">
    <citation type="submission" date="2017-04" db="EMBL/GenBank/DDBJ databases">
        <title>Kefir bacterial isolates.</title>
        <authorList>
            <person name="Kim Y."/>
            <person name="Blasche S."/>
            <person name="Patil K.R."/>
        </authorList>
    </citation>
    <scope>NUCLEOTIDE SEQUENCE [LARGE SCALE GENOMIC DNA]</scope>
    <source>
        <strain evidence="3 6">OG2</strain>
    </source>
</reference>
<reference evidence="5" key="1">
    <citation type="submission" date="2016-01" db="EMBL/GenBank/DDBJ databases">
        <title>Draft genome of Chromobacterium sp. F49.</title>
        <authorList>
            <person name="Hong K.W."/>
        </authorList>
    </citation>
    <scope>NUCLEOTIDE SEQUENCE [LARGE SCALE GENOMIC DNA]</scope>
    <source>
        <strain evidence="5">M40</strain>
    </source>
</reference>
<feature type="region of interest" description="Disordered" evidence="1">
    <location>
        <begin position="193"/>
        <end position="225"/>
    </location>
</feature>
<reference evidence="2" key="2">
    <citation type="submission" date="2016-01" db="EMBL/GenBank/DDBJ databases">
        <authorList>
            <person name="Hong K.W."/>
        </authorList>
    </citation>
    <scope>NUCLEOTIDE SEQUENCE</scope>
    <source>
        <strain evidence="2">M40</strain>
    </source>
</reference>
<evidence type="ECO:0000313" key="6">
    <source>
        <dbReference type="Proteomes" id="UP000216867"/>
    </source>
</evidence>
<evidence type="ECO:0000313" key="2">
    <source>
        <dbReference type="EMBL" id="KZE23506.1"/>
    </source>
</evidence>
<gene>
    <name evidence="2" type="ORF">AVW13_04475</name>
    <name evidence="3" type="ORF">B8X04_10950</name>
    <name evidence="4" type="ORF">NCTC12391_02097</name>
</gene>
<dbReference type="Proteomes" id="UP000216867">
    <property type="component" value="Unassembled WGS sequence"/>
</dbReference>
<dbReference type="AlphaFoldDB" id="A0A165EHW2"/>
<protein>
    <submittedName>
        <fullName evidence="3">Uncharacterized protein</fullName>
    </submittedName>
</protein>
<proteinExistence type="predicted"/>
<evidence type="ECO:0000313" key="7">
    <source>
        <dbReference type="Proteomes" id="UP000386281"/>
    </source>
</evidence>
<organism evidence="3 6">
    <name type="scientific">Brevibacterium casei</name>
    <dbReference type="NCBI Taxonomy" id="33889"/>
    <lineage>
        <taxon>Bacteria</taxon>
        <taxon>Bacillati</taxon>
        <taxon>Actinomycetota</taxon>
        <taxon>Actinomycetes</taxon>
        <taxon>Micrococcales</taxon>
        <taxon>Brevibacteriaceae</taxon>
        <taxon>Brevibacterium</taxon>
    </lineage>
</organism>
<dbReference type="EMBL" id="LQQR01000003">
    <property type="protein sequence ID" value="KZE23506.1"/>
    <property type="molecule type" value="Genomic_DNA"/>
</dbReference>
<sequence length="242" mass="25951">MRHDAERERTHALLDSVPVPGHWDEVLADLRASPLSSLSAADILAEATGLLIVAPTAEVVEACFGEVLTALEESGVGPVSGDKPGDAAAEPLGFTRVVTPDSLVPADVPAGTWVLLPHRRDGWEELETASAKVHRALVRENTGRDREATITVIEYGVNLWLWAEPPSTGGDPVCHAGELISWESAWALDDNHTEQREVESDDYGDTGTPIVSDAPNKPSTTARPPIFFGLPPILHRRRNGGA</sequence>
<dbReference type="Proteomes" id="UP000076612">
    <property type="component" value="Unassembled WGS sequence"/>
</dbReference>
<dbReference type="EMBL" id="CAACXN010000015">
    <property type="protein sequence ID" value="VEW13887.1"/>
    <property type="molecule type" value="Genomic_DNA"/>
</dbReference>
<dbReference type="EMBL" id="NCWY01000008">
    <property type="protein sequence ID" value="PAK95376.1"/>
    <property type="molecule type" value="Genomic_DNA"/>
</dbReference>
<evidence type="ECO:0000313" key="3">
    <source>
        <dbReference type="EMBL" id="PAK95376.1"/>
    </source>
</evidence>
<accession>A0A165EHW2</accession>
<name>A0A165EHW2_9MICO</name>